<sequence>MMTLVAVSMNQVIHGRTRSPSASASSGAWTWSVSQAQLRQDSGRLPREPGRGVLSPASWEGSIYFQAEVFIQSEISM</sequence>
<dbReference type="KEGG" id="spun:BFF78_00010"/>
<evidence type="ECO:0000313" key="1">
    <source>
        <dbReference type="EMBL" id="AOR29693.1"/>
    </source>
</evidence>
<reference evidence="2" key="1">
    <citation type="submission" date="2016-09" db="EMBL/GenBank/DDBJ databases">
        <title>Streptomyces puniciscabiei strain:TW1S1 Genome sequencing and assembly.</title>
        <authorList>
            <person name="Kim M.-K."/>
            <person name="Kim S.B."/>
        </authorList>
    </citation>
    <scope>NUCLEOTIDE SEQUENCE [LARGE SCALE GENOMIC DNA]</scope>
    <source>
        <strain evidence="2">TW1S1</strain>
    </source>
</reference>
<keyword evidence="2" id="KW-1185">Reference proteome</keyword>
<organism evidence="1 2">
    <name type="scientific">Streptomyces fodineus</name>
    <dbReference type="NCBI Taxonomy" id="1904616"/>
    <lineage>
        <taxon>Bacteria</taxon>
        <taxon>Bacillati</taxon>
        <taxon>Actinomycetota</taxon>
        <taxon>Actinomycetes</taxon>
        <taxon>Kitasatosporales</taxon>
        <taxon>Streptomycetaceae</taxon>
        <taxon>Streptomyces</taxon>
    </lineage>
</organism>
<name>A0A1D7Y292_9ACTN</name>
<gene>
    <name evidence="1" type="ORF">BFF78_00010</name>
</gene>
<dbReference type="AlphaFoldDB" id="A0A1D7Y292"/>
<dbReference type="EMBL" id="CP017248">
    <property type="protein sequence ID" value="AOR29693.1"/>
    <property type="molecule type" value="Genomic_DNA"/>
</dbReference>
<proteinExistence type="predicted"/>
<evidence type="ECO:0000313" key="2">
    <source>
        <dbReference type="Proteomes" id="UP000094960"/>
    </source>
</evidence>
<protein>
    <submittedName>
        <fullName evidence="1">Uncharacterized protein</fullName>
    </submittedName>
</protein>
<accession>A0A1D7Y292</accession>
<dbReference type="Proteomes" id="UP000094960">
    <property type="component" value="Chromosome"/>
</dbReference>